<reference evidence="1 2" key="1">
    <citation type="journal article" date="2015" name="Int. J. Syst. Evol. Microbiol.">
        <title>Burkholderia monticola sp. nov., isolated from mountain soil.</title>
        <authorList>
            <person name="Baek I."/>
            <person name="Seo B."/>
            <person name="Lee I."/>
            <person name="Yi H."/>
            <person name="Chun J."/>
        </authorList>
    </citation>
    <scope>NUCLEOTIDE SEQUENCE [LARGE SCALE GENOMIC DNA]</scope>
    <source>
        <strain evidence="1 2">JC2948</strain>
    </source>
</reference>
<sequence length="231" mass="26556">MRLYYLTEQRWAEKILQEQRFKLSTISESNDPFELLGASVGEAKARRAFKILHDHWTRTIGMLCTSKVWDSPVMWAHYGDKHKGVCLGFDVIGAEVHQVNYQSKRLSGLLEHVGAGQPLIEQQMRAILTTKFRDWSYEREWRMFCDLQTRDSEDGKYYLNFEPHITLREVILGSRCSASPRDVAAKVVASRVSVEVFKARPAFQSFRIVRQKDEPSVFVAPKAAGFISLSP</sequence>
<dbReference type="EMBL" id="LRBG01000005">
    <property type="protein sequence ID" value="KXU89129.1"/>
    <property type="molecule type" value="Genomic_DNA"/>
</dbReference>
<proteinExistence type="predicted"/>
<dbReference type="InterPro" id="IPR021352">
    <property type="entry name" value="DUF2971"/>
</dbReference>
<dbReference type="RefSeq" id="WP_062126459.1">
    <property type="nucleotide sequence ID" value="NZ_LRBG01000005.1"/>
</dbReference>
<dbReference type="Proteomes" id="UP000075613">
    <property type="component" value="Unassembled WGS sequence"/>
</dbReference>
<accession>A0A149PVW2</accession>
<name>A0A149PVW2_9BURK</name>
<dbReference type="Pfam" id="PF11185">
    <property type="entry name" value="DUF2971"/>
    <property type="match status" value="1"/>
</dbReference>
<evidence type="ECO:0000313" key="1">
    <source>
        <dbReference type="EMBL" id="KXU89129.1"/>
    </source>
</evidence>
<protein>
    <recommendedName>
        <fullName evidence="3">DUF2971 domain-containing protein</fullName>
    </recommendedName>
</protein>
<dbReference type="AlphaFoldDB" id="A0A149PVW2"/>
<organism evidence="1 2">
    <name type="scientific">Paraburkholderia monticola</name>
    <dbReference type="NCBI Taxonomy" id="1399968"/>
    <lineage>
        <taxon>Bacteria</taxon>
        <taxon>Pseudomonadati</taxon>
        <taxon>Pseudomonadota</taxon>
        <taxon>Betaproteobacteria</taxon>
        <taxon>Burkholderiales</taxon>
        <taxon>Burkholderiaceae</taxon>
        <taxon>Paraburkholderia</taxon>
    </lineage>
</organism>
<gene>
    <name evidence="1" type="ORF">CI15_08760</name>
</gene>
<evidence type="ECO:0000313" key="2">
    <source>
        <dbReference type="Proteomes" id="UP000075613"/>
    </source>
</evidence>
<comment type="caution">
    <text evidence="1">The sequence shown here is derived from an EMBL/GenBank/DDBJ whole genome shotgun (WGS) entry which is preliminary data.</text>
</comment>
<evidence type="ECO:0008006" key="3">
    <source>
        <dbReference type="Google" id="ProtNLM"/>
    </source>
</evidence>
<dbReference type="OrthoDB" id="4119964at2"/>
<keyword evidence="2" id="KW-1185">Reference proteome</keyword>